<accession>A0A1M6PFR4</accession>
<protein>
    <submittedName>
        <fullName evidence="2">Uncharacterized protein</fullName>
    </submittedName>
</protein>
<gene>
    <name evidence="2" type="ORF">SAMN02745181_3176</name>
</gene>
<dbReference type="InParanoid" id="A0A1M6PFR4"/>
<evidence type="ECO:0000313" key="3">
    <source>
        <dbReference type="Proteomes" id="UP000184510"/>
    </source>
</evidence>
<proteinExistence type="predicted"/>
<name>A0A1M6PFR4_9BACT</name>
<dbReference type="AlphaFoldDB" id="A0A1M6PFR4"/>
<sequence>MNFQIKSCKSVITGLAVLLLVPAQVSLAQQPEAAAKGGALDAEGRPQAYLSLIAIGPEAKRRYRAMTSEERENIAGGASKGEAAELSAEELKSMKGLPVLMPPKEGELPPSSLMFADGKTTTADGKSVDKIVQLSVGFNAGGAFVPVPAGKPLPLKAPVQKGGREGYDDWFTVAPMQPGATKLLLMYPSNKGDHRWNYKPHYRELKADPASFPENQVLALNFTRRPVQFMIGADTQIIKPGGSQKYTVENARKLIRCVAAAKGYGKGYIINSGFRGDQLIRKIYIFHESLSADGKSSEIKTIQVNLPHTDSSLTKTP</sequence>
<keyword evidence="1" id="KW-0732">Signal</keyword>
<keyword evidence="3" id="KW-1185">Reference proteome</keyword>
<feature type="chain" id="PRO_5012974642" evidence="1">
    <location>
        <begin position="29"/>
        <end position="317"/>
    </location>
</feature>
<organism evidence="2 3">
    <name type="scientific">Rubritalea squalenifaciens DSM 18772</name>
    <dbReference type="NCBI Taxonomy" id="1123071"/>
    <lineage>
        <taxon>Bacteria</taxon>
        <taxon>Pseudomonadati</taxon>
        <taxon>Verrucomicrobiota</taxon>
        <taxon>Verrucomicrobiia</taxon>
        <taxon>Verrucomicrobiales</taxon>
        <taxon>Rubritaleaceae</taxon>
        <taxon>Rubritalea</taxon>
    </lineage>
</organism>
<evidence type="ECO:0000313" key="2">
    <source>
        <dbReference type="EMBL" id="SHK06737.1"/>
    </source>
</evidence>
<reference evidence="2 3" key="1">
    <citation type="submission" date="2016-11" db="EMBL/GenBank/DDBJ databases">
        <authorList>
            <person name="Jaros S."/>
            <person name="Januszkiewicz K."/>
            <person name="Wedrychowicz H."/>
        </authorList>
    </citation>
    <scope>NUCLEOTIDE SEQUENCE [LARGE SCALE GENOMIC DNA]</scope>
    <source>
        <strain evidence="2 3">DSM 18772</strain>
    </source>
</reference>
<dbReference type="Proteomes" id="UP000184510">
    <property type="component" value="Unassembled WGS sequence"/>
</dbReference>
<dbReference type="EMBL" id="FQYR01000005">
    <property type="protein sequence ID" value="SHK06737.1"/>
    <property type="molecule type" value="Genomic_DNA"/>
</dbReference>
<feature type="signal peptide" evidence="1">
    <location>
        <begin position="1"/>
        <end position="28"/>
    </location>
</feature>
<dbReference type="STRING" id="1123071.SAMN02745181_3176"/>
<evidence type="ECO:0000256" key="1">
    <source>
        <dbReference type="SAM" id="SignalP"/>
    </source>
</evidence>
<dbReference type="RefSeq" id="WP_143184723.1">
    <property type="nucleotide sequence ID" value="NZ_FQYR01000005.1"/>
</dbReference>